<feature type="domain" description="LOB" evidence="3">
    <location>
        <begin position="6"/>
        <end position="107"/>
    </location>
</feature>
<organism evidence="4 5">
    <name type="scientific">Penstemon davidsonii</name>
    <dbReference type="NCBI Taxonomy" id="160366"/>
    <lineage>
        <taxon>Eukaryota</taxon>
        <taxon>Viridiplantae</taxon>
        <taxon>Streptophyta</taxon>
        <taxon>Embryophyta</taxon>
        <taxon>Tracheophyta</taxon>
        <taxon>Spermatophyta</taxon>
        <taxon>Magnoliopsida</taxon>
        <taxon>eudicotyledons</taxon>
        <taxon>Gunneridae</taxon>
        <taxon>Pentapetalae</taxon>
        <taxon>asterids</taxon>
        <taxon>lamiids</taxon>
        <taxon>Lamiales</taxon>
        <taxon>Plantaginaceae</taxon>
        <taxon>Cheloneae</taxon>
        <taxon>Penstemon</taxon>
    </lineage>
</organism>
<dbReference type="Proteomes" id="UP001291926">
    <property type="component" value="Unassembled WGS sequence"/>
</dbReference>
<dbReference type="EMBL" id="JAYDYQ010002688">
    <property type="protein sequence ID" value="KAK4477486.1"/>
    <property type="molecule type" value="Genomic_DNA"/>
</dbReference>
<reference evidence="4 5" key="1">
    <citation type="journal article" date="2023" name="bioRxiv">
        <title>Genome report: Whole genome sequence and annotation of Penstemon davidsonii.</title>
        <authorList>
            <person name="Ostevik K.L."/>
            <person name="Alabady M."/>
            <person name="Zhang M."/>
            <person name="Rausher M.D."/>
        </authorList>
    </citation>
    <scope>NUCLEOTIDE SEQUENCE [LARGE SCALE GENOMIC DNA]</scope>
    <source>
        <strain evidence="4">DNT005</strain>
        <tissue evidence="4">Whole leaf</tissue>
    </source>
</reference>
<accession>A0ABR0CM01</accession>
<dbReference type="PANTHER" id="PTHR31301">
    <property type="entry name" value="LOB DOMAIN-CONTAINING PROTEIN 4-RELATED"/>
    <property type="match status" value="1"/>
</dbReference>
<dbReference type="InterPro" id="IPR004883">
    <property type="entry name" value="LOB"/>
</dbReference>
<comment type="caution">
    <text evidence="4">The sequence shown here is derived from an EMBL/GenBank/DDBJ whole genome shotgun (WGS) entry which is preliminary data.</text>
</comment>
<evidence type="ECO:0000313" key="5">
    <source>
        <dbReference type="Proteomes" id="UP001291926"/>
    </source>
</evidence>
<gene>
    <name evidence="4" type="ORF">RD792_016710</name>
</gene>
<feature type="region of interest" description="Disordered" evidence="2">
    <location>
        <begin position="230"/>
        <end position="256"/>
    </location>
</feature>
<evidence type="ECO:0000259" key="3">
    <source>
        <dbReference type="PROSITE" id="PS50891"/>
    </source>
</evidence>
<dbReference type="PROSITE" id="PS50891">
    <property type="entry name" value="LOB"/>
    <property type="match status" value="1"/>
</dbReference>
<sequence>MSSSSSPCAACKCLRRRCMQECDFAPYFPPDNLAKFSNVHKVYGASNVAKLLNELSPAQREDAVNSLAYEAEYRLRDPVYGCLGLIMMLQRKLKDVEIDLDNAKKELASYIGPVAMFPMVNHPELMQQPPNYGPSAYNMQAMMGLPTRVPQGVKLVIREPQQHHQQLQPGRPGIVGPSRSPVWDLLFQGAPPWPGTSRSQADIYMGLREGYEVCGAKWCHLPRAWTGRAESARPTKPGCAPGFQQSGTQPSGVQGAHPRWLETVPVCSSGHLHPHTYGLEIS</sequence>
<evidence type="ECO:0000256" key="1">
    <source>
        <dbReference type="ARBA" id="ARBA00005474"/>
    </source>
</evidence>
<dbReference type="Pfam" id="PF03195">
    <property type="entry name" value="LOB"/>
    <property type="match status" value="1"/>
</dbReference>
<evidence type="ECO:0000313" key="4">
    <source>
        <dbReference type="EMBL" id="KAK4477486.1"/>
    </source>
</evidence>
<dbReference type="PANTHER" id="PTHR31301:SF68">
    <property type="entry name" value="LOB DOMAIN-CONTAINING PROTEIN 32-RELATED"/>
    <property type="match status" value="1"/>
</dbReference>
<feature type="compositionally biased region" description="Polar residues" evidence="2">
    <location>
        <begin position="243"/>
        <end position="252"/>
    </location>
</feature>
<comment type="similarity">
    <text evidence="1">Belongs to the LOB domain-containing protein family.</text>
</comment>
<protein>
    <recommendedName>
        <fullName evidence="3">LOB domain-containing protein</fullName>
    </recommendedName>
</protein>
<name>A0ABR0CM01_9LAMI</name>
<proteinExistence type="inferred from homology"/>
<keyword evidence="5" id="KW-1185">Reference proteome</keyword>
<evidence type="ECO:0000256" key="2">
    <source>
        <dbReference type="SAM" id="MobiDB-lite"/>
    </source>
</evidence>